<accession>A0A326RN26</accession>
<organism evidence="1 2">
    <name type="scientific">Algoriphagus aquaeductus</name>
    <dbReference type="NCBI Taxonomy" id="475299"/>
    <lineage>
        <taxon>Bacteria</taxon>
        <taxon>Pseudomonadati</taxon>
        <taxon>Bacteroidota</taxon>
        <taxon>Cytophagia</taxon>
        <taxon>Cytophagales</taxon>
        <taxon>Cyclobacteriaceae</taxon>
        <taxon>Algoriphagus</taxon>
    </lineage>
</organism>
<sequence length="79" mass="9138">MNCLATSEPFPRNYKFYTAFNFGQAGKRIIIKNDFYTFPYPTILSNLELAFLPHPIRYSEGQVAGLPRIGRCKSTRKLF</sequence>
<reference evidence="1 2" key="1">
    <citation type="submission" date="2018-06" db="EMBL/GenBank/DDBJ databases">
        <title>Genomic Encyclopedia of Archaeal and Bacterial Type Strains, Phase II (KMG-II): from individual species to whole genera.</title>
        <authorList>
            <person name="Goeker M."/>
        </authorList>
    </citation>
    <scope>NUCLEOTIDE SEQUENCE [LARGE SCALE GENOMIC DNA]</scope>
    <source>
        <strain evidence="1 2">T4</strain>
    </source>
</reference>
<name>A0A326RN26_9BACT</name>
<dbReference type="EMBL" id="QKTX01000009">
    <property type="protein sequence ID" value="PZV82278.1"/>
    <property type="molecule type" value="Genomic_DNA"/>
</dbReference>
<evidence type="ECO:0000313" key="1">
    <source>
        <dbReference type="EMBL" id="PZV82278.1"/>
    </source>
</evidence>
<comment type="caution">
    <text evidence="1">The sequence shown here is derived from an EMBL/GenBank/DDBJ whole genome shotgun (WGS) entry which is preliminary data.</text>
</comment>
<protein>
    <submittedName>
        <fullName evidence="1">Uncharacterized protein</fullName>
    </submittedName>
</protein>
<evidence type="ECO:0000313" key="2">
    <source>
        <dbReference type="Proteomes" id="UP000248917"/>
    </source>
</evidence>
<dbReference type="AlphaFoldDB" id="A0A326RN26"/>
<proteinExistence type="predicted"/>
<dbReference type="Proteomes" id="UP000248917">
    <property type="component" value="Unassembled WGS sequence"/>
</dbReference>
<gene>
    <name evidence="1" type="ORF">CLV31_109139</name>
</gene>
<keyword evidence="2" id="KW-1185">Reference proteome</keyword>